<dbReference type="GO" id="GO:0005525">
    <property type="term" value="F:GTP binding"/>
    <property type="evidence" value="ECO:0007669"/>
    <property type="project" value="UniProtKB-KW"/>
</dbReference>
<evidence type="ECO:0000256" key="11">
    <source>
        <dbReference type="ARBA" id="ARBA00023136"/>
    </source>
</evidence>
<evidence type="ECO:0000256" key="5">
    <source>
        <dbReference type="ARBA" id="ARBA00022741"/>
    </source>
</evidence>
<evidence type="ECO:0000313" key="17">
    <source>
        <dbReference type="Proteomes" id="UP000031036"/>
    </source>
</evidence>
<dbReference type="PROSITE" id="PS00410">
    <property type="entry name" value="G_DYNAMIN_1"/>
    <property type="match status" value="1"/>
</dbReference>
<evidence type="ECO:0000259" key="14">
    <source>
        <dbReference type="PROSITE" id="PS51388"/>
    </source>
</evidence>
<keyword evidence="17" id="KW-1185">Reference proteome</keyword>
<dbReference type="PRINTS" id="PR00195">
    <property type="entry name" value="DYNAMIN"/>
</dbReference>
<evidence type="ECO:0000256" key="4">
    <source>
        <dbReference type="ARBA" id="ARBA00022490"/>
    </source>
</evidence>
<evidence type="ECO:0000256" key="7">
    <source>
        <dbReference type="ARBA" id="ARBA00022801"/>
    </source>
</evidence>
<dbReference type="Gene3D" id="3.40.50.300">
    <property type="entry name" value="P-loop containing nucleotide triphosphate hydrolases"/>
    <property type="match status" value="1"/>
</dbReference>
<dbReference type="PROSITE" id="PS51388">
    <property type="entry name" value="GED"/>
    <property type="match status" value="1"/>
</dbReference>
<accession>A0A0B2UXG2</accession>
<dbReference type="GO" id="GO:0048312">
    <property type="term" value="P:intracellular distribution of mitochondria"/>
    <property type="evidence" value="ECO:0007669"/>
    <property type="project" value="TreeGrafter"/>
</dbReference>
<dbReference type="Proteomes" id="UP000031036">
    <property type="component" value="Unassembled WGS sequence"/>
</dbReference>
<dbReference type="GO" id="GO:0006897">
    <property type="term" value="P:endocytosis"/>
    <property type="evidence" value="ECO:0007669"/>
    <property type="project" value="TreeGrafter"/>
</dbReference>
<dbReference type="InterPro" id="IPR003130">
    <property type="entry name" value="GED"/>
</dbReference>
<evidence type="ECO:0000256" key="3">
    <source>
        <dbReference type="ARBA" id="ARBA00011980"/>
    </source>
</evidence>
<dbReference type="InterPro" id="IPR000375">
    <property type="entry name" value="Dynamin_stalk"/>
</dbReference>
<keyword evidence="10 13" id="KW-0342">GTP-binding</keyword>
<evidence type="ECO:0000256" key="10">
    <source>
        <dbReference type="ARBA" id="ARBA00023134"/>
    </source>
</evidence>
<dbReference type="GO" id="GO:0008289">
    <property type="term" value="F:lipid binding"/>
    <property type="evidence" value="ECO:0007669"/>
    <property type="project" value="UniProtKB-KW"/>
</dbReference>
<dbReference type="EMBL" id="JPKZ01003061">
    <property type="protein sequence ID" value="KHN73752.1"/>
    <property type="molecule type" value="Genomic_DNA"/>
</dbReference>
<keyword evidence="6" id="KW-1000">Mitochondrion outer membrane</keyword>
<dbReference type="Pfam" id="PF01031">
    <property type="entry name" value="Dynamin_M"/>
    <property type="match status" value="3"/>
</dbReference>
<dbReference type="CDD" id="cd08771">
    <property type="entry name" value="DLP_1"/>
    <property type="match status" value="1"/>
</dbReference>
<reference evidence="16 17" key="1">
    <citation type="submission" date="2014-11" db="EMBL/GenBank/DDBJ databases">
        <title>Genetic blueprint of the zoonotic pathogen Toxocara canis.</title>
        <authorList>
            <person name="Zhu X.-Q."/>
            <person name="Korhonen P.K."/>
            <person name="Cai H."/>
            <person name="Young N.D."/>
            <person name="Nejsum P."/>
            <person name="von Samson-Himmelstjerna G."/>
            <person name="Boag P.R."/>
            <person name="Tan P."/>
            <person name="Li Q."/>
            <person name="Min J."/>
            <person name="Yang Y."/>
            <person name="Wang X."/>
            <person name="Fang X."/>
            <person name="Hall R.S."/>
            <person name="Hofmann A."/>
            <person name="Sternberg P.W."/>
            <person name="Jex A.R."/>
            <person name="Gasser R.B."/>
        </authorList>
    </citation>
    <scope>NUCLEOTIDE SEQUENCE [LARGE SCALE GENOMIC DNA]</scope>
    <source>
        <strain evidence="16">PN_DK_2014</strain>
    </source>
</reference>
<dbReference type="Pfam" id="PF00350">
    <property type="entry name" value="Dynamin_N"/>
    <property type="match status" value="1"/>
</dbReference>
<comment type="subcellular location">
    <subcellularLocation>
        <location evidence="2">Cytoplasm</location>
        <location evidence="2">Cytosol</location>
    </subcellularLocation>
    <subcellularLocation>
        <location evidence="1">Mitochondrion outer membrane</location>
    </subcellularLocation>
</comment>
<dbReference type="GO" id="GO:0005874">
    <property type="term" value="C:microtubule"/>
    <property type="evidence" value="ECO:0007669"/>
    <property type="project" value="TreeGrafter"/>
</dbReference>
<dbReference type="InterPro" id="IPR001401">
    <property type="entry name" value="Dynamin_GTPase"/>
</dbReference>
<evidence type="ECO:0000256" key="9">
    <source>
        <dbReference type="ARBA" id="ARBA00023128"/>
    </source>
</evidence>
<comment type="caution">
    <text evidence="16">The sequence shown here is derived from an EMBL/GenBank/DDBJ whole genome shotgun (WGS) entry which is preliminary data.</text>
</comment>
<dbReference type="PANTHER" id="PTHR11566">
    <property type="entry name" value="DYNAMIN"/>
    <property type="match status" value="1"/>
</dbReference>
<dbReference type="GO" id="GO:0003924">
    <property type="term" value="F:GTPase activity"/>
    <property type="evidence" value="ECO:0007669"/>
    <property type="project" value="InterPro"/>
</dbReference>
<dbReference type="Pfam" id="PF02212">
    <property type="entry name" value="GED"/>
    <property type="match status" value="1"/>
</dbReference>
<keyword evidence="8" id="KW-0446">Lipid-binding</keyword>
<protein>
    <recommendedName>
        <fullName evidence="3">dynamin GTPase</fullName>
        <ecNumber evidence="3">3.6.5.5</ecNumber>
    </recommendedName>
</protein>
<dbReference type="InterPro" id="IPR027417">
    <property type="entry name" value="P-loop_NTPase"/>
</dbReference>
<dbReference type="InterPro" id="IPR022812">
    <property type="entry name" value="Dynamin"/>
</dbReference>
<sequence>MESLIPVVNKLQDVFAAIGTREAEIQLPQIIVVGSQSAGKSSVIEGIVGRDFLPRGTGIVTRRPLILQLISVPLNDKETRKTAQGAEIKCDEWAKFDHAKEKIFTDFDEVRREIESETERLTGSNKGISAIPINLKIYSPTVVNLTLIDLPGMTKVPVGDQPSDIEIQIRDMIQSYISNPNSIILAVTPANQDFATSEPLKMAREVDPDGCRTLAVLTKLDLMDHGTDAMEVLLGRVVPVKLGIIGVVNRSQADIKKKKCIADCLRDEQSFLQRKYPMLAARNGIPYLAKTLNRLLMHHIRECLPQLKVRVNVMMAQCQSLLTSYGEPVQDHGRTLLQIINRFATAYTDTIDGTSKNIETSELCGGARICYIFHETFGRVLESIDPLGDLTQLDILTAIRNATGPRPTLFVPETSFELLVKRQIRRLEEPSLRCVELVHEELQRIVQHCGLHTQSRFVWNRLPLGFLIEIRSQADIKKKKCIADCLRDEQSFLQRKYPMLAARNGIPYLAKTLNRLLMHHIRECLPQLKVRVNVMMAQCQSLLTSYGEPVQDHGRTLLQIINRFATAYTDTIDGTSKNIETSELCGGARICYIFHETFGRVLESIDPLGDLTQLDILTAIRNATGPRPTLFVPETSFELLVKRQIRRLEEPSLRCVELVHEELQRIVQHCGLHTQQEMQRFPRLYDKINEVVSSVLKSRLRPTNEIVENLVAIELAYINTKHPEFTDASLVSLLKQEMQRFPRLYDKINEVVSSVLKSRLRPTNEIVENLVAIELAYINTKHPEFTDASLVSLLKEQILLDEETKRARKAAGALPNGTATGSITEAAASMSSGASGDAAMTQSASEGTRLSGWIFRNSSSASAKQSPSSPRKSVNFLPEVPEKTITRKLTPREQRDCQIIERLIRCYFMIVRKNVQDAVPKAIMCFLVNYVRDNLQSELVRQLYQHEMIQELLAENPAMAQRRKETAEMLDALNKASQVISEIRETQIW</sequence>
<keyword evidence="5 13" id="KW-0547">Nucleotide-binding</keyword>
<dbReference type="PROSITE" id="PS51718">
    <property type="entry name" value="G_DYNAMIN_2"/>
    <property type="match status" value="1"/>
</dbReference>
<dbReference type="EC" id="3.6.5.5" evidence="3"/>
<dbReference type="AlphaFoldDB" id="A0A0B2UXG2"/>
<keyword evidence="4" id="KW-0963">Cytoplasm</keyword>
<comment type="catalytic activity">
    <reaction evidence="12">
        <text>GTP + H2O = GDP + phosphate + H(+)</text>
        <dbReference type="Rhea" id="RHEA:19669"/>
        <dbReference type="ChEBI" id="CHEBI:15377"/>
        <dbReference type="ChEBI" id="CHEBI:15378"/>
        <dbReference type="ChEBI" id="CHEBI:37565"/>
        <dbReference type="ChEBI" id="CHEBI:43474"/>
        <dbReference type="ChEBI" id="CHEBI:58189"/>
        <dbReference type="EC" id="3.6.5.5"/>
    </reaction>
</comment>
<dbReference type="GO" id="GO:0005741">
    <property type="term" value="C:mitochondrial outer membrane"/>
    <property type="evidence" value="ECO:0007669"/>
    <property type="project" value="UniProtKB-SubCell"/>
</dbReference>
<name>A0A0B2UXG2_TOXCA</name>
<evidence type="ECO:0000256" key="6">
    <source>
        <dbReference type="ARBA" id="ARBA00022787"/>
    </source>
</evidence>
<evidence type="ECO:0000256" key="1">
    <source>
        <dbReference type="ARBA" id="ARBA00004294"/>
    </source>
</evidence>
<dbReference type="Gene3D" id="1.20.120.1240">
    <property type="entry name" value="Dynamin, middle domain"/>
    <property type="match status" value="3"/>
</dbReference>
<dbReference type="SMART" id="SM00302">
    <property type="entry name" value="GED"/>
    <property type="match status" value="1"/>
</dbReference>
<dbReference type="InterPro" id="IPR020850">
    <property type="entry name" value="GED_dom"/>
</dbReference>
<dbReference type="GO" id="GO:0005829">
    <property type="term" value="C:cytosol"/>
    <property type="evidence" value="ECO:0007669"/>
    <property type="project" value="UniProtKB-SubCell"/>
</dbReference>
<dbReference type="OrthoDB" id="5061070at2759"/>
<dbReference type="GO" id="GO:0000266">
    <property type="term" value="P:mitochondrial fission"/>
    <property type="evidence" value="ECO:0007669"/>
    <property type="project" value="TreeGrafter"/>
</dbReference>
<keyword evidence="7" id="KW-0378">Hydrolase</keyword>
<dbReference type="STRING" id="6265.A0A0B2UXG2"/>
<comment type="similarity">
    <text evidence="13">Belongs to the TRAFAC class dynamin-like GTPase superfamily. Dynamin/Fzo/YdjA family.</text>
</comment>
<evidence type="ECO:0000256" key="13">
    <source>
        <dbReference type="RuleBase" id="RU003932"/>
    </source>
</evidence>
<dbReference type="OMA" id="KICHNCG"/>
<dbReference type="InterPro" id="IPR030381">
    <property type="entry name" value="G_DYNAMIN_dom"/>
</dbReference>
<proteinExistence type="inferred from homology"/>
<dbReference type="GO" id="GO:0008017">
    <property type="term" value="F:microtubule binding"/>
    <property type="evidence" value="ECO:0007669"/>
    <property type="project" value="TreeGrafter"/>
</dbReference>
<dbReference type="SUPFAM" id="SSF52540">
    <property type="entry name" value="P-loop containing nucleoside triphosphate hydrolases"/>
    <property type="match status" value="1"/>
</dbReference>
<dbReference type="PANTHER" id="PTHR11566:SF21">
    <property type="entry name" value="DYNAMIN RELATED PROTEIN 1, ISOFORM A"/>
    <property type="match status" value="1"/>
</dbReference>
<evidence type="ECO:0000256" key="2">
    <source>
        <dbReference type="ARBA" id="ARBA00004514"/>
    </source>
</evidence>
<keyword evidence="11" id="KW-0472">Membrane</keyword>
<dbReference type="InterPro" id="IPR019762">
    <property type="entry name" value="Dynamin_GTPase_CS"/>
</dbReference>
<dbReference type="GO" id="GO:0016559">
    <property type="term" value="P:peroxisome fission"/>
    <property type="evidence" value="ECO:0007669"/>
    <property type="project" value="TreeGrafter"/>
</dbReference>
<gene>
    <name evidence="16" type="primary">dnm1l</name>
    <name evidence="16" type="ORF">Tcan_06695</name>
</gene>
<organism evidence="16 17">
    <name type="scientific">Toxocara canis</name>
    <name type="common">Canine roundworm</name>
    <dbReference type="NCBI Taxonomy" id="6265"/>
    <lineage>
        <taxon>Eukaryota</taxon>
        <taxon>Metazoa</taxon>
        <taxon>Ecdysozoa</taxon>
        <taxon>Nematoda</taxon>
        <taxon>Chromadorea</taxon>
        <taxon>Rhabditida</taxon>
        <taxon>Spirurina</taxon>
        <taxon>Ascaridomorpha</taxon>
        <taxon>Ascaridoidea</taxon>
        <taxon>Toxocaridae</taxon>
        <taxon>Toxocara</taxon>
    </lineage>
</organism>
<evidence type="ECO:0000256" key="8">
    <source>
        <dbReference type="ARBA" id="ARBA00023121"/>
    </source>
</evidence>
<evidence type="ECO:0000259" key="15">
    <source>
        <dbReference type="PROSITE" id="PS51718"/>
    </source>
</evidence>
<dbReference type="FunFam" id="3.40.50.300:FF:000172">
    <property type="entry name" value="Dynamin-1-like protein isoform 1"/>
    <property type="match status" value="1"/>
</dbReference>
<dbReference type="SMART" id="SM00053">
    <property type="entry name" value="DYNc"/>
    <property type="match status" value="1"/>
</dbReference>
<evidence type="ECO:0000313" key="16">
    <source>
        <dbReference type="EMBL" id="KHN73752.1"/>
    </source>
</evidence>
<feature type="domain" description="GED" evidence="14">
    <location>
        <begin position="897"/>
        <end position="988"/>
    </location>
</feature>
<dbReference type="InterPro" id="IPR045063">
    <property type="entry name" value="Dynamin_N"/>
</dbReference>
<keyword evidence="9" id="KW-0496">Mitochondrion</keyword>
<evidence type="ECO:0000256" key="12">
    <source>
        <dbReference type="ARBA" id="ARBA00048040"/>
    </source>
</evidence>
<feature type="domain" description="Dynamin-type G" evidence="15">
    <location>
        <begin position="24"/>
        <end position="305"/>
    </location>
</feature>